<dbReference type="PANTHER" id="PTHR12169:SF6">
    <property type="entry name" value="AFG1-LIKE ATPASE"/>
    <property type="match status" value="1"/>
</dbReference>
<name>A0A0F3NM24_9RICK</name>
<dbReference type="OrthoDB" id="9774491at2"/>
<dbReference type="InterPro" id="IPR027417">
    <property type="entry name" value="P-loop_NTPase"/>
</dbReference>
<dbReference type="PANTHER" id="PTHR12169">
    <property type="entry name" value="ATPASE N2B"/>
    <property type="match status" value="1"/>
</dbReference>
<organism evidence="3 4">
    <name type="scientific">Candidatus Neoehrlichia procyonis str. RAC413</name>
    <dbReference type="NCBI Taxonomy" id="1359163"/>
    <lineage>
        <taxon>Bacteria</taxon>
        <taxon>Pseudomonadati</taxon>
        <taxon>Pseudomonadota</taxon>
        <taxon>Alphaproteobacteria</taxon>
        <taxon>Rickettsiales</taxon>
        <taxon>Anaplasmataceae</taxon>
        <taxon>Candidatus Neoehrlichia</taxon>
    </lineage>
</organism>
<evidence type="ECO:0000256" key="1">
    <source>
        <dbReference type="ARBA" id="ARBA00022741"/>
    </source>
</evidence>
<keyword evidence="1" id="KW-0547">Nucleotide-binding</keyword>
<evidence type="ECO:0000313" key="3">
    <source>
        <dbReference type="EMBL" id="KJV69075.1"/>
    </source>
</evidence>
<protein>
    <submittedName>
        <fullName evidence="3">AFG1-like ATPase family protein</fullName>
    </submittedName>
</protein>
<accession>A0A0F3NM24</accession>
<dbReference type="NCBIfam" id="NF040713">
    <property type="entry name" value="ZapE"/>
    <property type="match status" value="1"/>
</dbReference>
<dbReference type="GO" id="GO:0016887">
    <property type="term" value="F:ATP hydrolysis activity"/>
    <property type="evidence" value="ECO:0007669"/>
    <property type="project" value="InterPro"/>
</dbReference>
<dbReference type="GO" id="GO:0005524">
    <property type="term" value="F:ATP binding"/>
    <property type="evidence" value="ECO:0007669"/>
    <property type="project" value="UniProtKB-KW"/>
</dbReference>
<dbReference type="Gene3D" id="3.40.50.300">
    <property type="entry name" value="P-loop containing nucleotide triphosphate hydrolases"/>
    <property type="match status" value="1"/>
</dbReference>
<dbReference type="InterPro" id="IPR005654">
    <property type="entry name" value="ATPase_AFG1-like"/>
</dbReference>
<dbReference type="GO" id="GO:0005737">
    <property type="term" value="C:cytoplasm"/>
    <property type="evidence" value="ECO:0007669"/>
    <property type="project" value="TreeGrafter"/>
</dbReference>
<dbReference type="SUPFAM" id="SSF52540">
    <property type="entry name" value="P-loop containing nucleoside triphosphate hydrolases"/>
    <property type="match status" value="1"/>
</dbReference>
<dbReference type="PATRIC" id="fig|1359163.3.peg.440"/>
<sequence>MIDTCKMTYDQEQINLLKRLALYDNILPKYLRFLSLKKKKGLYVYGKVGRGKSLLVSLYYNNCSIKRKKRVHFNNFMSSIHGLLHELRYKSVKDPVAKIAKFIIKDIDLLYLDEIQVYDICDAMILRKLFSVLFSHNIVIMATSNYSPTELYEDGVQYESFMPTVSSIITQHMEIIHLCGQQDYRLLKDDNQEVYYIGKNSSNKLQEVFVEFTNGKVCRSLVLDVNNRKINIYKVCNNVVWFDFQDLCGNSTPLWVDDYHIIAKNFSVIFIANVPVFNLYNQNEMRRFTVLVDELYENKNKIFCSLATDLENLYYLNVIPVDFQRTISRLAEMRSQAYCRL</sequence>
<proteinExistence type="predicted"/>
<dbReference type="Proteomes" id="UP000033562">
    <property type="component" value="Unassembled WGS sequence"/>
</dbReference>
<keyword evidence="4" id="KW-1185">Reference proteome</keyword>
<evidence type="ECO:0000313" key="4">
    <source>
        <dbReference type="Proteomes" id="UP000033562"/>
    </source>
</evidence>
<evidence type="ECO:0000256" key="2">
    <source>
        <dbReference type="ARBA" id="ARBA00022840"/>
    </source>
</evidence>
<keyword evidence="2" id="KW-0067">ATP-binding</keyword>
<dbReference type="EMBL" id="LANX01000001">
    <property type="protein sequence ID" value="KJV69075.1"/>
    <property type="molecule type" value="Genomic_DNA"/>
</dbReference>
<reference evidence="3 4" key="1">
    <citation type="submission" date="2015-02" db="EMBL/GenBank/DDBJ databases">
        <title>Genome Sequencing of Rickettsiales.</title>
        <authorList>
            <person name="Daugherty S.C."/>
            <person name="Su Q."/>
            <person name="Abolude K."/>
            <person name="Beier-Sexton M."/>
            <person name="Carlyon J.A."/>
            <person name="Carter R."/>
            <person name="Day N.P."/>
            <person name="Dumler S.J."/>
            <person name="Dyachenko V."/>
            <person name="Godinez A."/>
            <person name="Kurtti T.J."/>
            <person name="Lichay M."/>
            <person name="Mullins K.E."/>
            <person name="Ott S."/>
            <person name="Pappas-Brown V."/>
            <person name="Paris D.H."/>
            <person name="Patel P."/>
            <person name="Richards A.L."/>
            <person name="Sadzewicz L."/>
            <person name="Sears K."/>
            <person name="Seidman D."/>
            <person name="Sengamalay N."/>
            <person name="Stenos J."/>
            <person name="Tallon L.J."/>
            <person name="Vincent G."/>
            <person name="Fraser C.M."/>
            <person name="Munderloh U."/>
            <person name="Dunning-Hotopp J.C."/>
        </authorList>
    </citation>
    <scope>NUCLEOTIDE SEQUENCE [LARGE SCALE GENOMIC DNA]</scope>
    <source>
        <strain evidence="3 4">RAC413</strain>
    </source>
</reference>
<dbReference type="Pfam" id="PF03969">
    <property type="entry name" value="AFG1_ATPase"/>
    <property type="match status" value="1"/>
</dbReference>
<comment type="caution">
    <text evidence="3">The sequence shown here is derived from an EMBL/GenBank/DDBJ whole genome shotgun (WGS) entry which is preliminary data.</text>
</comment>
<dbReference type="AlphaFoldDB" id="A0A0F3NM24"/>
<gene>
    <name evidence="3" type="ORF">NLO413_0451</name>
</gene>